<dbReference type="PANTHER" id="PTHR13696">
    <property type="entry name" value="P-LOOP CONTAINING NUCLEOSIDE TRIPHOSPHATE HYDROLASE"/>
    <property type="match status" value="1"/>
</dbReference>
<keyword evidence="2" id="KW-1185">Reference proteome</keyword>
<dbReference type="InterPro" id="IPR015223">
    <property type="entry name" value="MipZ"/>
</dbReference>
<name>A0ABW5C876_9PROT</name>
<dbReference type="Gene3D" id="3.40.50.300">
    <property type="entry name" value="P-loop containing nucleotide triphosphate hydrolases"/>
    <property type="match status" value="1"/>
</dbReference>
<comment type="caution">
    <text evidence="1">The sequence shown here is derived from an EMBL/GenBank/DDBJ whole genome shotgun (WGS) entry which is preliminary data.</text>
</comment>
<dbReference type="InterPro" id="IPR027417">
    <property type="entry name" value="P-loop_NTPase"/>
</dbReference>
<reference evidence="2" key="1">
    <citation type="journal article" date="2019" name="Int. J. Syst. Evol. Microbiol.">
        <title>The Global Catalogue of Microorganisms (GCM) 10K type strain sequencing project: providing services to taxonomists for standard genome sequencing and annotation.</title>
        <authorList>
            <consortium name="The Broad Institute Genomics Platform"/>
            <consortium name="The Broad Institute Genome Sequencing Center for Infectious Disease"/>
            <person name="Wu L."/>
            <person name="Ma J."/>
        </authorList>
    </citation>
    <scope>NUCLEOTIDE SEQUENCE [LARGE SCALE GENOMIC DNA]</scope>
    <source>
        <strain evidence="2">KCTC 15012</strain>
    </source>
</reference>
<organism evidence="1 2">
    <name type="scientific">Phaeospirillum tilakii</name>
    <dbReference type="NCBI Taxonomy" id="741673"/>
    <lineage>
        <taxon>Bacteria</taxon>
        <taxon>Pseudomonadati</taxon>
        <taxon>Pseudomonadota</taxon>
        <taxon>Alphaproteobacteria</taxon>
        <taxon>Rhodospirillales</taxon>
        <taxon>Rhodospirillaceae</taxon>
        <taxon>Phaeospirillum</taxon>
    </lineage>
</organism>
<dbReference type="EMBL" id="JBHUIY010000005">
    <property type="protein sequence ID" value="MFD2232931.1"/>
    <property type="molecule type" value="Genomic_DNA"/>
</dbReference>
<dbReference type="Pfam" id="PF09140">
    <property type="entry name" value="MipZ"/>
    <property type="match status" value="1"/>
</dbReference>
<gene>
    <name evidence="1" type="ORF">ACFSNB_03845</name>
</gene>
<dbReference type="SUPFAM" id="SSF52540">
    <property type="entry name" value="P-loop containing nucleoside triphosphate hydrolases"/>
    <property type="match status" value="1"/>
</dbReference>
<evidence type="ECO:0000313" key="1">
    <source>
        <dbReference type="EMBL" id="MFD2232931.1"/>
    </source>
</evidence>
<dbReference type="PANTHER" id="PTHR13696:SF96">
    <property type="entry name" value="COBQ_COBB_MIND_PARA NUCLEOTIDE BINDING DOMAIN-CONTAINING PROTEIN"/>
    <property type="match status" value="1"/>
</dbReference>
<dbReference type="RefSeq" id="WP_377314672.1">
    <property type="nucleotide sequence ID" value="NZ_JBHUIY010000005.1"/>
</dbReference>
<proteinExistence type="predicted"/>
<sequence>MGTDAHVVVVGNEKGGSGKTTLALHVAVGLLRLGFRVGCLDLDAHQASLTRILASRRAWGERLAAALPHPRVEAVAPSSLDSRAAALEEERDRLDCAVAGLAAVCDFVVIDCPGTDAPLSRLAHLHADTLLTPINDSPLDLDLIGRVDPLRRALVAPGPYAERVWEWRRERCRRHRAGLDWLVVRSRLRNDGGPALAADLVGPMAQVLGFRLITGLSERRAHRDLLLWGLTALDLDQPGLGLDQTEAQRAAHAEARALLAELWLPRVAGRL</sequence>
<dbReference type="Proteomes" id="UP001597296">
    <property type="component" value="Unassembled WGS sequence"/>
</dbReference>
<evidence type="ECO:0000313" key="2">
    <source>
        <dbReference type="Proteomes" id="UP001597296"/>
    </source>
</evidence>
<protein>
    <submittedName>
        <fullName evidence="1">Division plane positioning ATPase MipZ</fullName>
    </submittedName>
</protein>
<dbReference type="CDD" id="cd02042">
    <property type="entry name" value="ParAB_family"/>
    <property type="match status" value="1"/>
</dbReference>
<accession>A0ABW5C876</accession>
<dbReference type="InterPro" id="IPR050678">
    <property type="entry name" value="DNA_Partitioning_ATPase"/>
</dbReference>